<dbReference type="RefSeq" id="WP_146562015.1">
    <property type="nucleotide sequence ID" value="NZ_SIHJ01000001.1"/>
</dbReference>
<evidence type="ECO:0000313" key="2">
    <source>
        <dbReference type="Proteomes" id="UP000316714"/>
    </source>
</evidence>
<keyword evidence="2" id="KW-1185">Reference proteome</keyword>
<dbReference type="AlphaFoldDB" id="A0A5C5VCI9"/>
<gene>
    <name evidence="1" type="ORF">KOR34_05610</name>
</gene>
<reference evidence="1 2" key="1">
    <citation type="submission" date="2019-02" db="EMBL/GenBank/DDBJ databases">
        <title>Deep-cultivation of Planctomycetes and their phenomic and genomic characterization uncovers novel biology.</title>
        <authorList>
            <person name="Wiegand S."/>
            <person name="Jogler M."/>
            <person name="Boedeker C."/>
            <person name="Pinto D."/>
            <person name="Vollmers J."/>
            <person name="Rivas-Marin E."/>
            <person name="Kohn T."/>
            <person name="Peeters S.H."/>
            <person name="Heuer A."/>
            <person name="Rast P."/>
            <person name="Oberbeckmann S."/>
            <person name="Bunk B."/>
            <person name="Jeske O."/>
            <person name="Meyerdierks A."/>
            <person name="Storesund J.E."/>
            <person name="Kallscheuer N."/>
            <person name="Luecker S."/>
            <person name="Lage O.M."/>
            <person name="Pohl T."/>
            <person name="Merkel B.J."/>
            <person name="Hornburger P."/>
            <person name="Mueller R.-W."/>
            <person name="Bruemmer F."/>
            <person name="Labrenz M."/>
            <person name="Spormann A.M."/>
            <person name="Op Den Camp H."/>
            <person name="Overmann J."/>
            <person name="Amann R."/>
            <person name="Jetten M.S.M."/>
            <person name="Mascher T."/>
            <person name="Medema M.H."/>
            <person name="Devos D.P."/>
            <person name="Kaster A.-K."/>
            <person name="Ovreas L."/>
            <person name="Rohde M."/>
            <person name="Galperin M.Y."/>
            <person name="Jogler C."/>
        </authorList>
    </citation>
    <scope>NUCLEOTIDE SEQUENCE [LARGE SCALE GENOMIC DNA]</scope>
    <source>
        <strain evidence="1 2">KOR34</strain>
    </source>
</reference>
<dbReference type="Proteomes" id="UP000316714">
    <property type="component" value="Unassembled WGS sequence"/>
</dbReference>
<dbReference type="OrthoDB" id="271804at2"/>
<accession>A0A5C5VCI9</accession>
<proteinExistence type="predicted"/>
<organism evidence="1 2">
    <name type="scientific">Posidoniimonas corsicana</name>
    <dbReference type="NCBI Taxonomy" id="1938618"/>
    <lineage>
        <taxon>Bacteria</taxon>
        <taxon>Pseudomonadati</taxon>
        <taxon>Planctomycetota</taxon>
        <taxon>Planctomycetia</taxon>
        <taxon>Pirellulales</taxon>
        <taxon>Lacipirellulaceae</taxon>
        <taxon>Posidoniimonas</taxon>
    </lineage>
</organism>
<name>A0A5C5VCI9_9BACT</name>
<comment type="caution">
    <text evidence="1">The sequence shown here is derived from an EMBL/GenBank/DDBJ whole genome shotgun (WGS) entry which is preliminary data.</text>
</comment>
<evidence type="ECO:0000313" key="1">
    <source>
        <dbReference type="EMBL" id="TWT35667.1"/>
    </source>
</evidence>
<dbReference type="EMBL" id="SIHJ01000001">
    <property type="protein sequence ID" value="TWT35667.1"/>
    <property type="molecule type" value="Genomic_DNA"/>
</dbReference>
<protein>
    <submittedName>
        <fullName evidence="1">Uncharacterized protein</fullName>
    </submittedName>
</protein>
<sequence>MGNKVFGLVVFLLWASSMSWLTMAKILPAYLHGDAPSRGLSSKSLPVGWGIELGGRSCGVAVTQTVDGVDQVKEIHSRVLLDGVSLDSIAPQWMQALIKGLGQIRLDMRNKSTLDSFGNLATIASRVNLNEMESVVRVDGHVGDGKLKLRIRSGEISRLVEYPWQDGDLMGELTPESVMLQAYVGRTWRSEAYSPFASPHDPVELVEARVVEEEDLLFDQRLTRTRRVEYRSVSAAGVSSRNRLRSVVWVAEDGRVLRQDVYFLNTRLRFTRLSDEESVAVADEHLELDRYASVTTPRAAAGRRSAPAP</sequence>